<organism evidence="4 5">
    <name type="scientific">Mesotoga prima MesG1.Ag.4.2</name>
    <dbReference type="NCBI Taxonomy" id="660470"/>
    <lineage>
        <taxon>Bacteria</taxon>
        <taxon>Thermotogati</taxon>
        <taxon>Thermotogota</taxon>
        <taxon>Thermotogae</taxon>
        <taxon>Kosmotogales</taxon>
        <taxon>Kosmotogaceae</taxon>
        <taxon>Mesotoga</taxon>
    </lineage>
</organism>
<dbReference type="Proteomes" id="UP000002881">
    <property type="component" value="Chromosome"/>
</dbReference>
<dbReference type="SUPFAM" id="SSF109604">
    <property type="entry name" value="HD-domain/PDEase-like"/>
    <property type="match status" value="1"/>
</dbReference>
<dbReference type="RefSeq" id="WP_014730077.1">
    <property type="nucleotide sequence ID" value="NC_017934.1"/>
</dbReference>
<dbReference type="Pfam" id="PF13426">
    <property type="entry name" value="PAS_9"/>
    <property type="match status" value="1"/>
</dbReference>
<accession>I2F1W0</accession>
<dbReference type="PANTHER" id="PTHR43155">
    <property type="entry name" value="CYCLIC DI-GMP PHOSPHODIESTERASE PA4108-RELATED"/>
    <property type="match status" value="1"/>
</dbReference>
<dbReference type="CDD" id="cd00130">
    <property type="entry name" value="PAS"/>
    <property type="match status" value="1"/>
</dbReference>
<feature type="domain" description="PAS" evidence="2">
    <location>
        <begin position="194"/>
        <end position="264"/>
    </location>
</feature>
<keyword evidence="5" id="KW-1185">Reference proteome</keyword>
<dbReference type="KEGG" id="mpg:Theba_0173"/>
<dbReference type="Pfam" id="PF13487">
    <property type="entry name" value="HD_5"/>
    <property type="match status" value="1"/>
</dbReference>
<dbReference type="InterPro" id="IPR003607">
    <property type="entry name" value="HD/PDEase_dom"/>
</dbReference>
<name>I2F1W0_9BACT</name>
<dbReference type="HOGENOM" id="CLU_629779_0_0_0"/>
<dbReference type="InterPro" id="IPR035965">
    <property type="entry name" value="PAS-like_dom_sf"/>
</dbReference>
<dbReference type="PROSITE" id="PS51832">
    <property type="entry name" value="HD_GYP"/>
    <property type="match status" value="1"/>
</dbReference>
<dbReference type="PANTHER" id="PTHR43155:SF2">
    <property type="entry name" value="CYCLIC DI-GMP PHOSPHODIESTERASE PA4108"/>
    <property type="match status" value="1"/>
</dbReference>
<sequence>MSRSSGFEEVSERTQSTRMKRSGGSTVDLVCKISSIVNNCSGRNELSERIQDSLLETLSYHDAKIFFSDEIIYYVDSSSQIVNHSYDYSPTEHLPACARDFLKSDKLLSIDSACKEHDCPLKSSKLENEHRFSFKLETEEKTYGVLCVNTLEHLAMDSEEFQLLKWISSEIAYALKRIEREDYLKTAKGELQKSKKSLRNLFNENLAVMIVLDPETRRFVNANDAALNFYGWDKETLLSKRIEDVNTLPAETLAEEMKKAFNREKIKFDFKHRLADVSVRDVEAFSKRVEIDGHDRILSIIHDVTDRKVAERKLQRTVGELKKITLTVINALEVTMNLRDPYTAGHQARVTALAMAIAERLSLDEERLDALRFASIIHDVGKIKVPSEILNKPGKLNRLEFAMIKEHPLVGRNLFTEVDFKVPISEIIYQHHERF</sequence>
<reference evidence="4 5" key="1">
    <citation type="journal article" date="2012" name="Genome Biol. Evol.">
        <title>Genome Sequence of the Mesophilic Thermotogales Bacterium Mesotoga prima MesG1.Ag.4.2 Reveals the Largest Thermotogales Genome To Date.</title>
        <authorList>
            <person name="Zhaxybayeva O."/>
            <person name="Swithers K.S."/>
            <person name="Foght J."/>
            <person name="Green A.G."/>
            <person name="Bruce D."/>
            <person name="Detter C."/>
            <person name="Han S."/>
            <person name="Teshima H."/>
            <person name="Han J."/>
            <person name="Woyke T."/>
            <person name="Pitluck S."/>
            <person name="Nolan M."/>
            <person name="Ivanova N."/>
            <person name="Pati A."/>
            <person name="Land M.L."/>
            <person name="Dlutek M."/>
            <person name="Doolittle W.F."/>
            <person name="Noll K.M."/>
            <person name="Nesbo C.L."/>
        </authorList>
    </citation>
    <scope>NUCLEOTIDE SEQUENCE [LARGE SCALE GENOMIC DNA]</scope>
    <source>
        <strain evidence="5">mesG1.Ag.4.2</strain>
    </source>
</reference>
<gene>
    <name evidence="4" type="ORF">Theba_0173</name>
</gene>
<dbReference type="SUPFAM" id="SSF55785">
    <property type="entry name" value="PYP-like sensor domain (PAS domain)"/>
    <property type="match status" value="1"/>
</dbReference>
<evidence type="ECO:0000313" key="4">
    <source>
        <dbReference type="EMBL" id="AFK05913.1"/>
    </source>
</evidence>
<dbReference type="eggNOG" id="COG3437">
    <property type="taxonomic scope" value="Bacteria"/>
</dbReference>
<dbReference type="PROSITE" id="PS50112">
    <property type="entry name" value="PAS"/>
    <property type="match status" value="1"/>
</dbReference>
<protein>
    <submittedName>
        <fullName evidence="4">PAS domain S-box</fullName>
    </submittedName>
</protein>
<dbReference type="InterPro" id="IPR000014">
    <property type="entry name" value="PAS"/>
</dbReference>
<dbReference type="STRING" id="660470.Theba_0173"/>
<evidence type="ECO:0000313" key="5">
    <source>
        <dbReference type="Proteomes" id="UP000002881"/>
    </source>
</evidence>
<dbReference type="Gene3D" id="3.30.450.20">
    <property type="entry name" value="PAS domain"/>
    <property type="match status" value="1"/>
</dbReference>
<feature type="region of interest" description="Disordered" evidence="1">
    <location>
        <begin position="1"/>
        <end position="21"/>
    </location>
</feature>
<evidence type="ECO:0000256" key="1">
    <source>
        <dbReference type="SAM" id="MobiDB-lite"/>
    </source>
</evidence>
<dbReference type="SUPFAM" id="SSF55781">
    <property type="entry name" value="GAF domain-like"/>
    <property type="match status" value="1"/>
</dbReference>
<proteinExistence type="predicted"/>
<dbReference type="EMBL" id="CP003532">
    <property type="protein sequence ID" value="AFK05913.1"/>
    <property type="molecule type" value="Genomic_DNA"/>
</dbReference>
<dbReference type="InterPro" id="IPR037522">
    <property type="entry name" value="HD_GYP_dom"/>
</dbReference>
<dbReference type="GeneID" id="87108435"/>
<dbReference type="CDD" id="cd00077">
    <property type="entry name" value="HDc"/>
    <property type="match status" value="1"/>
</dbReference>
<evidence type="ECO:0000259" key="3">
    <source>
        <dbReference type="PROSITE" id="PS51832"/>
    </source>
</evidence>
<feature type="domain" description="HD-GYP" evidence="3">
    <location>
        <begin position="321"/>
        <end position="435"/>
    </location>
</feature>
<dbReference type="Gene3D" id="1.10.3210.10">
    <property type="entry name" value="Hypothetical protein af1432"/>
    <property type="match status" value="1"/>
</dbReference>
<dbReference type="AlphaFoldDB" id="I2F1W0"/>
<evidence type="ECO:0000259" key="2">
    <source>
        <dbReference type="PROSITE" id="PS50112"/>
    </source>
</evidence>
<dbReference type="NCBIfam" id="TIGR00229">
    <property type="entry name" value="sensory_box"/>
    <property type="match status" value="1"/>
</dbReference>